<evidence type="ECO:0000313" key="1">
    <source>
        <dbReference type="EMBL" id="TNC28420.1"/>
    </source>
</evidence>
<evidence type="ECO:0000313" key="2">
    <source>
        <dbReference type="Proteomes" id="UP000306740"/>
    </source>
</evidence>
<dbReference type="RefSeq" id="WP_228552114.1">
    <property type="nucleotide sequence ID" value="NZ_VDFR01000234.1"/>
</dbReference>
<protein>
    <submittedName>
        <fullName evidence="1">Uncharacterized protein</fullName>
    </submittedName>
</protein>
<accession>A0A5C4MAB4</accession>
<dbReference type="Proteomes" id="UP000306740">
    <property type="component" value="Unassembled WGS sequence"/>
</dbReference>
<sequence length="64" mass="7219">MPLRQARSRGPTAAAAVRLVLARVGTRVLSFFLLYRQHRYAVDELSPQVKPVVWAATLGFYFAK</sequence>
<dbReference type="EMBL" id="VDFR01000234">
    <property type="protein sequence ID" value="TNC28420.1"/>
    <property type="molecule type" value="Genomic_DNA"/>
</dbReference>
<gene>
    <name evidence="1" type="ORF">FHE65_33915</name>
</gene>
<dbReference type="AlphaFoldDB" id="A0A5C4MAB4"/>
<proteinExistence type="predicted"/>
<reference evidence="1 2" key="1">
    <citation type="submission" date="2019-05" db="EMBL/GenBank/DDBJ databases">
        <title>Mumia sp. nov., isolated from the intestinal contents of plateau pika (Ochotona curzoniae) in the Qinghai-Tibet plateau of China.</title>
        <authorList>
            <person name="Tian Z."/>
        </authorList>
    </citation>
    <scope>NUCLEOTIDE SEQUENCE [LARGE SCALE GENOMIC DNA]</scope>
    <source>
        <strain evidence="2">527</strain>
    </source>
</reference>
<name>A0A5C4MAB4_9ACTN</name>
<comment type="caution">
    <text evidence="1">The sequence shown here is derived from an EMBL/GenBank/DDBJ whole genome shotgun (WGS) entry which is preliminary data.</text>
</comment>
<organism evidence="1 2">
    <name type="scientific">Mumia zhuanghuii</name>
    <dbReference type="NCBI Taxonomy" id="2585211"/>
    <lineage>
        <taxon>Bacteria</taxon>
        <taxon>Bacillati</taxon>
        <taxon>Actinomycetota</taxon>
        <taxon>Actinomycetes</taxon>
        <taxon>Propionibacteriales</taxon>
        <taxon>Nocardioidaceae</taxon>
        <taxon>Mumia</taxon>
    </lineage>
</organism>